<accession>A0A0V0XUI3</accession>
<name>A0A0V0XUI3_TRIPS</name>
<feature type="compositionally biased region" description="Polar residues" evidence="1">
    <location>
        <begin position="52"/>
        <end position="64"/>
    </location>
</feature>
<dbReference type="AlphaFoldDB" id="A0A0V0XUI3"/>
<sequence>MSKKSRRPAPNGRPDWPTRQMRKRSGASLQSRSRASQRKVTHMGRPEEDAFNSRQKSASIARTR</sequence>
<protein>
    <submittedName>
        <fullName evidence="2">Uncharacterized protein</fullName>
    </submittedName>
</protein>
<evidence type="ECO:0000256" key="1">
    <source>
        <dbReference type="SAM" id="MobiDB-lite"/>
    </source>
</evidence>
<feature type="region of interest" description="Disordered" evidence="1">
    <location>
        <begin position="1"/>
        <end position="64"/>
    </location>
</feature>
<gene>
    <name evidence="2" type="ORF">T4E_3126</name>
</gene>
<evidence type="ECO:0000313" key="2">
    <source>
        <dbReference type="EMBL" id="KRX91563.1"/>
    </source>
</evidence>
<dbReference type="Proteomes" id="UP000054815">
    <property type="component" value="Unassembled WGS sequence"/>
</dbReference>
<evidence type="ECO:0000313" key="3">
    <source>
        <dbReference type="Proteomes" id="UP000054815"/>
    </source>
</evidence>
<reference evidence="2 3" key="1">
    <citation type="submission" date="2015-01" db="EMBL/GenBank/DDBJ databases">
        <title>Evolution of Trichinella species and genotypes.</title>
        <authorList>
            <person name="Korhonen P.K."/>
            <person name="Edoardo P."/>
            <person name="Giuseppe L.R."/>
            <person name="Gasser R.B."/>
        </authorList>
    </citation>
    <scope>NUCLEOTIDE SEQUENCE [LARGE SCALE GENOMIC DNA]</scope>
    <source>
        <strain evidence="2">ISS141</strain>
    </source>
</reference>
<dbReference type="EMBL" id="JYDU01000134">
    <property type="protein sequence ID" value="KRX91563.1"/>
    <property type="molecule type" value="Genomic_DNA"/>
</dbReference>
<proteinExistence type="predicted"/>
<comment type="caution">
    <text evidence="2">The sequence shown here is derived from an EMBL/GenBank/DDBJ whole genome shotgun (WGS) entry which is preliminary data.</text>
</comment>
<organism evidence="2 3">
    <name type="scientific">Trichinella pseudospiralis</name>
    <name type="common">Parasitic roundworm</name>
    <dbReference type="NCBI Taxonomy" id="6337"/>
    <lineage>
        <taxon>Eukaryota</taxon>
        <taxon>Metazoa</taxon>
        <taxon>Ecdysozoa</taxon>
        <taxon>Nematoda</taxon>
        <taxon>Enoplea</taxon>
        <taxon>Dorylaimia</taxon>
        <taxon>Trichinellida</taxon>
        <taxon>Trichinellidae</taxon>
        <taxon>Trichinella</taxon>
    </lineage>
</organism>